<feature type="transmembrane region" description="Helical" evidence="6">
    <location>
        <begin position="380"/>
        <end position="400"/>
    </location>
</feature>
<proteinExistence type="predicted"/>
<evidence type="ECO:0000256" key="1">
    <source>
        <dbReference type="ARBA" id="ARBA00004141"/>
    </source>
</evidence>
<dbReference type="PANTHER" id="PTHR43791:SF32">
    <property type="entry name" value="MAJOR FACILITATOR SUPERFAMILY (MFS) PROFILE DOMAIN-CONTAINING PROTEIN"/>
    <property type="match status" value="1"/>
</dbReference>
<feature type="transmembrane region" description="Helical" evidence="6">
    <location>
        <begin position="142"/>
        <end position="159"/>
    </location>
</feature>
<dbReference type="InterPro" id="IPR036259">
    <property type="entry name" value="MFS_trans_sf"/>
</dbReference>
<accession>A0A6A5SYJ7</accession>
<dbReference type="Pfam" id="PF07690">
    <property type="entry name" value="MFS_1"/>
    <property type="match status" value="1"/>
</dbReference>
<feature type="transmembrane region" description="Helical" evidence="6">
    <location>
        <begin position="171"/>
        <end position="193"/>
    </location>
</feature>
<dbReference type="GO" id="GO:0022857">
    <property type="term" value="F:transmembrane transporter activity"/>
    <property type="evidence" value="ECO:0007669"/>
    <property type="project" value="InterPro"/>
</dbReference>
<sequence length="414" mass="46146">MVTFLEKGVLPGTRSSVSVPDDGDVVDLEINTPARRERRKVDTTVLLLLFLGLLVFQLDCMNLASALTDGFAKEIKVFQNNTNLDSQLMFPCIVVLEIPSNIILQHIGPQKWTSAQVFIFGLVVTLQVFVKNNTGFLVSRSFLGLCKAGYIPGGIYTLSTWYTKRELAKRVAVFFFGMFGGNTISTLLTSGILKLRGHGIYTMCVAMALLLLLPGSPDQPLRLQADDSKRMPGTQGLRIPISLVWKTVKHYRRWTHFISTVAVFPTWSLLIIYMPIIMMTLGSNTIEANALASVGGFLALGVVFFFGWLSDKINKRGLSVIIAQSLYLIILIITHSVHPNFGKWSRWGFSTTVNAFAIGYHPVLNSWVQLNCMDPREKSISIAIWVMSAISGLMTETQYYRADDLPFYSKGLQI</sequence>
<feature type="transmembrane region" description="Helical" evidence="6">
    <location>
        <begin position="199"/>
        <end position="215"/>
    </location>
</feature>
<evidence type="ECO:0000256" key="2">
    <source>
        <dbReference type="ARBA" id="ARBA00022448"/>
    </source>
</evidence>
<dbReference type="InterPro" id="IPR011701">
    <property type="entry name" value="MFS"/>
</dbReference>
<evidence type="ECO:0000256" key="4">
    <source>
        <dbReference type="ARBA" id="ARBA00022989"/>
    </source>
</evidence>
<evidence type="ECO:0000313" key="8">
    <source>
        <dbReference type="Proteomes" id="UP000800038"/>
    </source>
</evidence>
<keyword evidence="8" id="KW-1185">Reference proteome</keyword>
<keyword evidence="3 6" id="KW-0812">Transmembrane</keyword>
<reference evidence="7" key="1">
    <citation type="journal article" date="2020" name="Stud. Mycol.">
        <title>101 Dothideomycetes genomes: a test case for predicting lifestyles and emergence of pathogens.</title>
        <authorList>
            <person name="Haridas S."/>
            <person name="Albert R."/>
            <person name="Binder M."/>
            <person name="Bloem J."/>
            <person name="Labutti K."/>
            <person name="Salamov A."/>
            <person name="Andreopoulos B."/>
            <person name="Baker S."/>
            <person name="Barry K."/>
            <person name="Bills G."/>
            <person name="Bluhm B."/>
            <person name="Cannon C."/>
            <person name="Castanera R."/>
            <person name="Culley D."/>
            <person name="Daum C."/>
            <person name="Ezra D."/>
            <person name="Gonzalez J."/>
            <person name="Henrissat B."/>
            <person name="Kuo A."/>
            <person name="Liang C."/>
            <person name="Lipzen A."/>
            <person name="Lutzoni F."/>
            <person name="Magnuson J."/>
            <person name="Mondo S."/>
            <person name="Nolan M."/>
            <person name="Ohm R."/>
            <person name="Pangilinan J."/>
            <person name="Park H.-J."/>
            <person name="Ramirez L."/>
            <person name="Alfaro M."/>
            <person name="Sun H."/>
            <person name="Tritt A."/>
            <person name="Yoshinaga Y."/>
            <person name="Zwiers L.-H."/>
            <person name="Turgeon B."/>
            <person name="Goodwin S."/>
            <person name="Spatafora J."/>
            <person name="Crous P."/>
            <person name="Grigoriev I."/>
        </authorList>
    </citation>
    <scope>NUCLEOTIDE SEQUENCE</scope>
    <source>
        <strain evidence="7">CBS 161.51</strain>
    </source>
</reference>
<dbReference type="OrthoDB" id="2985014at2759"/>
<keyword evidence="5 6" id="KW-0472">Membrane</keyword>
<feature type="transmembrane region" description="Helical" evidence="6">
    <location>
        <begin position="347"/>
        <end position="368"/>
    </location>
</feature>
<dbReference type="SUPFAM" id="SSF103473">
    <property type="entry name" value="MFS general substrate transporter"/>
    <property type="match status" value="1"/>
</dbReference>
<organism evidence="7 8">
    <name type="scientific">Clathrospora elynae</name>
    <dbReference type="NCBI Taxonomy" id="706981"/>
    <lineage>
        <taxon>Eukaryota</taxon>
        <taxon>Fungi</taxon>
        <taxon>Dikarya</taxon>
        <taxon>Ascomycota</taxon>
        <taxon>Pezizomycotina</taxon>
        <taxon>Dothideomycetes</taxon>
        <taxon>Pleosporomycetidae</taxon>
        <taxon>Pleosporales</taxon>
        <taxon>Diademaceae</taxon>
        <taxon>Clathrospora</taxon>
    </lineage>
</organism>
<dbReference type="GO" id="GO:0016020">
    <property type="term" value="C:membrane"/>
    <property type="evidence" value="ECO:0007669"/>
    <property type="project" value="UniProtKB-SubCell"/>
</dbReference>
<feature type="transmembrane region" description="Helical" evidence="6">
    <location>
        <begin position="290"/>
        <end position="310"/>
    </location>
</feature>
<comment type="subcellular location">
    <subcellularLocation>
        <location evidence="1">Membrane</location>
        <topology evidence="1">Multi-pass membrane protein</topology>
    </subcellularLocation>
</comment>
<dbReference type="AlphaFoldDB" id="A0A6A5SYJ7"/>
<dbReference type="PANTHER" id="PTHR43791">
    <property type="entry name" value="PERMEASE-RELATED"/>
    <property type="match status" value="1"/>
</dbReference>
<gene>
    <name evidence="7" type="ORF">EJ02DRAFT_478027</name>
</gene>
<feature type="transmembrane region" description="Helical" evidence="6">
    <location>
        <begin position="45"/>
        <end position="68"/>
    </location>
</feature>
<feature type="transmembrane region" description="Helical" evidence="6">
    <location>
        <begin position="317"/>
        <end position="335"/>
    </location>
</feature>
<keyword evidence="4 6" id="KW-1133">Transmembrane helix</keyword>
<name>A0A6A5SYJ7_9PLEO</name>
<protein>
    <submittedName>
        <fullName evidence="7">MFS general substrate transporter</fullName>
    </submittedName>
</protein>
<evidence type="ECO:0000256" key="3">
    <source>
        <dbReference type="ARBA" id="ARBA00022692"/>
    </source>
</evidence>
<evidence type="ECO:0000313" key="7">
    <source>
        <dbReference type="EMBL" id="KAF1945050.1"/>
    </source>
</evidence>
<evidence type="ECO:0000256" key="6">
    <source>
        <dbReference type="SAM" id="Phobius"/>
    </source>
</evidence>
<dbReference type="Proteomes" id="UP000800038">
    <property type="component" value="Unassembled WGS sequence"/>
</dbReference>
<feature type="transmembrane region" description="Helical" evidence="6">
    <location>
        <begin position="257"/>
        <end position="278"/>
    </location>
</feature>
<dbReference type="EMBL" id="ML976012">
    <property type="protein sequence ID" value="KAF1945050.1"/>
    <property type="molecule type" value="Genomic_DNA"/>
</dbReference>
<keyword evidence="2" id="KW-0813">Transport</keyword>
<evidence type="ECO:0000256" key="5">
    <source>
        <dbReference type="ARBA" id="ARBA00023136"/>
    </source>
</evidence>
<dbReference type="Gene3D" id="1.20.1250.20">
    <property type="entry name" value="MFS general substrate transporter like domains"/>
    <property type="match status" value="2"/>
</dbReference>